<evidence type="ECO:0000313" key="1">
    <source>
        <dbReference type="EMBL" id="JAE21631.1"/>
    </source>
</evidence>
<name>A0A0A9GGH7_ARUDO</name>
<reference evidence="1" key="2">
    <citation type="journal article" date="2015" name="Data Brief">
        <title>Shoot transcriptome of the giant reed, Arundo donax.</title>
        <authorList>
            <person name="Barrero R.A."/>
            <person name="Guerrero F.D."/>
            <person name="Moolhuijzen P."/>
            <person name="Goolsby J.A."/>
            <person name="Tidwell J."/>
            <person name="Bellgard S.E."/>
            <person name="Bellgard M.I."/>
        </authorList>
    </citation>
    <scope>NUCLEOTIDE SEQUENCE</scope>
    <source>
        <tissue evidence="1">Shoot tissue taken approximately 20 cm above the soil surface</tissue>
    </source>
</reference>
<dbReference type="EMBL" id="GBRH01176265">
    <property type="protein sequence ID" value="JAE21631.1"/>
    <property type="molecule type" value="Transcribed_RNA"/>
</dbReference>
<dbReference type="AlphaFoldDB" id="A0A0A9GGH7"/>
<protein>
    <submittedName>
        <fullName evidence="1">Uncharacterized protein</fullName>
    </submittedName>
</protein>
<organism evidence="1">
    <name type="scientific">Arundo donax</name>
    <name type="common">Giant reed</name>
    <name type="synonym">Donax arundinaceus</name>
    <dbReference type="NCBI Taxonomy" id="35708"/>
    <lineage>
        <taxon>Eukaryota</taxon>
        <taxon>Viridiplantae</taxon>
        <taxon>Streptophyta</taxon>
        <taxon>Embryophyta</taxon>
        <taxon>Tracheophyta</taxon>
        <taxon>Spermatophyta</taxon>
        <taxon>Magnoliopsida</taxon>
        <taxon>Liliopsida</taxon>
        <taxon>Poales</taxon>
        <taxon>Poaceae</taxon>
        <taxon>PACMAD clade</taxon>
        <taxon>Arundinoideae</taxon>
        <taxon>Arundineae</taxon>
        <taxon>Arundo</taxon>
    </lineage>
</organism>
<accession>A0A0A9GGH7</accession>
<reference evidence="1" key="1">
    <citation type="submission" date="2014-09" db="EMBL/GenBank/DDBJ databases">
        <authorList>
            <person name="Magalhaes I.L.F."/>
            <person name="Oliveira U."/>
            <person name="Santos F.R."/>
            <person name="Vidigal T.H.D.A."/>
            <person name="Brescovit A.D."/>
            <person name="Santos A.J."/>
        </authorList>
    </citation>
    <scope>NUCLEOTIDE SEQUENCE</scope>
    <source>
        <tissue evidence="1">Shoot tissue taken approximately 20 cm above the soil surface</tissue>
    </source>
</reference>
<sequence length="43" mass="4912">MHREFAVYADLRVSCSFDVLSNILSALPTSKPSRLWCSFTFKS</sequence>
<proteinExistence type="predicted"/>